<dbReference type="InterPro" id="IPR009091">
    <property type="entry name" value="RCC1/BLIP-II"/>
</dbReference>
<evidence type="ECO:0000313" key="1">
    <source>
        <dbReference type="EMBL" id="SVE23157.1"/>
    </source>
</evidence>
<dbReference type="SUPFAM" id="SSF50985">
    <property type="entry name" value="RCC1/BLIP-II"/>
    <property type="match status" value="1"/>
</dbReference>
<accession>A0A383BSP5</accession>
<dbReference type="Pfam" id="PF13540">
    <property type="entry name" value="RCC1_2"/>
    <property type="match status" value="1"/>
</dbReference>
<sequence length="70" mass="7060">MGNGFTTDQSTPVSVSNITNATAVSAGLYHTCALLSDSTIKCWGSGRNGILGNGSTDDKSTPVYVTGFGG</sequence>
<reference evidence="1" key="1">
    <citation type="submission" date="2018-05" db="EMBL/GenBank/DDBJ databases">
        <authorList>
            <person name="Lanie J.A."/>
            <person name="Ng W.-L."/>
            <person name="Kazmierczak K.M."/>
            <person name="Andrzejewski T.M."/>
            <person name="Davidsen T.M."/>
            <person name="Wayne K.J."/>
            <person name="Tettelin H."/>
            <person name="Glass J.I."/>
            <person name="Rusch D."/>
            <person name="Podicherti R."/>
            <person name="Tsui H.-C.T."/>
            <person name="Winkler M.E."/>
        </authorList>
    </citation>
    <scope>NUCLEOTIDE SEQUENCE</scope>
</reference>
<evidence type="ECO:0008006" key="2">
    <source>
        <dbReference type="Google" id="ProtNLM"/>
    </source>
</evidence>
<gene>
    <name evidence="1" type="ORF">METZ01_LOCUS476011</name>
</gene>
<dbReference type="Gene3D" id="2.130.10.30">
    <property type="entry name" value="Regulator of chromosome condensation 1/beta-lactamase-inhibitor protein II"/>
    <property type="match status" value="1"/>
</dbReference>
<proteinExistence type="predicted"/>
<name>A0A383BSP5_9ZZZZ</name>
<dbReference type="EMBL" id="UINC01203071">
    <property type="protein sequence ID" value="SVE23157.1"/>
    <property type="molecule type" value="Genomic_DNA"/>
</dbReference>
<dbReference type="AlphaFoldDB" id="A0A383BSP5"/>
<organism evidence="1">
    <name type="scientific">marine metagenome</name>
    <dbReference type="NCBI Taxonomy" id="408172"/>
    <lineage>
        <taxon>unclassified sequences</taxon>
        <taxon>metagenomes</taxon>
        <taxon>ecological metagenomes</taxon>
    </lineage>
</organism>
<protein>
    <recommendedName>
        <fullName evidence="2">Regulator of chromosome condensation RCC1</fullName>
    </recommendedName>
</protein>